<feature type="domain" description="MaoC-like" evidence="1">
    <location>
        <begin position="14"/>
        <end position="110"/>
    </location>
</feature>
<proteinExistence type="predicted"/>
<dbReference type="STRING" id="1789224.BFG52_08590"/>
<name>A0A1B2LZP1_9GAMM</name>
<reference evidence="2 3" key="1">
    <citation type="submission" date="2016-08" db="EMBL/GenBank/DDBJ databases">
        <authorList>
            <person name="Seilhamer J.J."/>
        </authorList>
    </citation>
    <scope>NUCLEOTIDE SEQUENCE [LARGE SCALE GENOMIC DNA]</scope>
    <source>
        <strain evidence="2 3">BRTC-1</strain>
    </source>
</reference>
<evidence type="ECO:0000313" key="2">
    <source>
        <dbReference type="EMBL" id="AOA58405.1"/>
    </source>
</evidence>
<dbReference type="InterPro" id="IPR029069">
    <property type="entry name" value="HotDog_dom_sf"/>
</dbReference>
<dbReference type="SUPFAM" id="SSF54637">
    <property type="entry name" value="Thioesterase/thiol ester dehydrase-isomerase"/>
    <property type="match status" value="1"/>
</dbReference>
<dbReference type="PANTHER" id="PTHR43664:SF1">
    <property type="entry name" value="BETA-METHYLMALYL-COA DEHYDRATASE"/>
    <property type="match status" value="1"/>
</dbReference>
<evidence type="ECO:0000313" key="3">
    <source>
        <dbReference type="Proteomes" id="UP000093391"/>
    </source>
</evidence>
<dbReference type="CDD" id="cd03454">
    <property type="entry name" value="YdeM"/>
    <property type="match status" value="1"/>
</dbReference>
<accession>A0A1B2LZP1</accession>
<evidence type="ECO:0000259" key="1">
    <source>
        <dbReference type="Pfam" id="PF01575"/>
    </source>
</evidence>
<protein>
    <submittedName>
        <fullName evidence="2">Dehydratase</fullName>
    </submittedName>
</protein>
<dbReference type="EMBL" id="CP016895">
    <property type="protein sequence ID" value="AOA58405.1"/>
    <property type="molecule type" value="Genomic_DNA"/>
</dbReference>
<dbReference type="Gene3D" id="3.10.129.10">
    <property type="entry name" value="Hotdog Thioesterase"/>
    <property type="match status" value="1"/>
</dbReference>
<dbReference type="InterPro" id="IPR002539">
    <property type="entry name" value="MaoC-like_dom"/>
</dbReference>
<dbReference type="Pfam" id="PF01575">
    <property type="entry name" value="MaoC_dehydratas"/>
    <property type="match status" value="1"/>
</dbReference>
<dbReference type="KEGG" id="ala:BFG52_08590"/>
<keyword evidence="3" id="KW-1185">Reference proteome</keyword>
<organism evidence="2 3">
    <name type="scientific">Acinetobacter larvae</name>
    <dbReference type="NCBI Taxonomy" id="1789224"/>
    <lineage>
        <taxon>Bacteria</taxon>
        <taxon>Pseudomonadati</taxon>
        <taxon>Pseudomonadota</taxon>
        <taxon>Gammaproteobacteria</taxon>
        <taxon>Moraxellales</taxon>
        <taxon>Moraxellaceae</taxon>
        <taxon>Acinetobacter</taxon>
    </lineage>
</organism>
<dbReference type="Proteomes" id="UP000093391">
    <property type="component" value="Chromosome"/>
</dbReference>
<gene>
    <name evidence="2" type="ORF">BFG52_08590</name>
</gene>
<sequence>MLYLEDLNVGDRFESRAYEMSLDEILQFAGQYDPQAFHTDPQQAAEHPVFQGLAASGWHTAAVTMRLWTECFPVAYGLIGSEANIRWPKPTRPGDQLRVVVEIAAITPSKSKDDRAIVSYITQTFNQNDDVMMISTTKILVFRRGAFAESAEQ</sequence>
<dbReference type="RefSeq" id="WP_067554770.1">
    <property type="nucleotide sequence ID" value="NZ_CP016895.1"/>
</dbReference>
<dbReference type="AlphaFoldDB" id="A0A1B2LZP1"/>
<dbReference type="OrthoDB" id="5298629at2"/>
<dbReference type="InterPro" id="IPR052342">
    <property type="entry name" value="MCH/BMMD"/>
</dbReference>
<dbReference type="PANTHER" id="PTHR43664">
    <property type="entry name" value="MONOAMINE OXIDASE-RELATED"/>
    <property type="match status" value="1"/>
</dbReference>